<gene>
    <name evidence="2" type="ORF">L596_016839</name>
</gene>
<keyword evidence="3" id="KW-1185">Reference proteome</keyword>
<dbReference type="AlphaFoldDB" id="A0A4U5NK95"/>
<reference evidence="2 3" key="2">
    <citation type="journal article" date="2019" name="G3 (Bethesda)">
        <title>Hybrid Assembly of the Genome of the Entomopathogenic Nematode Steinernema carpocapsae Identifies the X-Chromosome.</title>
        <authorList>
            <person name="Serra L."/>
            <person name="Macchietto M."/>
            <person name="Macias-Munoz A."/>
            <person name="McGill C.J."/>
            <person name="Rodriguez I.M."/>
            <person name="Rodriguez B."/>
            <person name="Murad R."/>
            <person name="Mortazavi A."/>
        </authorList>
    </citation>
    <scope>NUCLEOTIDE SEQUENCE [LARGE SCALE GENOMIC DNA]</scope>
    <source>
        <strain evidence="2 3">ALL</strain>
    </source>
</reference>
<dbReference type="Proteomes" id="UP000298663">
    <property type="component" value="Unassembled WGS sequence"/>
</dbReference>
<evidence type="ECO:0000313" key="2">
    <source>
        <dbReference type="EMBL" id="TKR83214.1"/>
    </source>
</evidence>
<proteinExistence type="predicted"/>
<dbReference type="PROSITE" id="PS51257">
    <property type="entry name" value="PROKAR_LIPOPROTEIN"/>
    <property type="match status" value="1"/>
</dbReference>
<accession>A0A4U5NK95</accession>
<protein>
    <recommendedName>
        <fullName evidence="4">Saposin B-type domain-containing protein</fullName>
    </recommendedName>
</protein>
<evidence type="ECO:0000256" key="1">
    <source>
        <dbReference type="SAM" id="SignalP"/>
    </source>
</evidence>
<keyword evidence="1" id="KW-0732">Signal</keyword>
<organism evidence="2 3">
    <name type="scientific">Steinernema carpocapsae</name>
    <name type="common">Entomopathogenic nematode</name>
    <dbReference type="NCBI Taxonomy" id="34508"/>
    <lineage>
        <taxon>Eukaryota</taxon>
        <taxon>Metazoa</taxon>
        <taxon>Ecdysozoa</taxon>
        <taxon>Nematoda</taxon>
        <taxon>Chromadorea</taxon>
        <taxon>Rhabditida</taxon>
        <taxon>Tylenchina</taxon>
        <taxon>Panagrolaimomorpha</taxon>
        <taxon>Strongyloidoidea</taxon>
        <taxon>Steinernematidae</taxon>
        <taxon>Steinernema</taxon>
    </lineage>
</organism>
<sequence length="112" mass="12639">MRFSLFLFLIVTLSCFFSLTQATCKACITTMTEAKERCLKEGISTGCPATADWLLSVFIFNHNYGDLCTANVSVTMIEYWKTYILKRFSDSVQNDPVSICGCGIPWPCYNCE</sequence>
<feature type="signal peptide" evidence="1">
    <location>
        <begin position="1"/>
        <end position="22"/>
    </location>
</feature>
<name>A0A4U5NK95_STECR</name>
<comment type="caution">
    <text evidence="2">The sequence shown here is derived from an EMBL/GenBank/DDBJ whole genome shotgun (WGS) entry which is preliminary data.</text>
</comment>
<evidence type="ECO:0008006" key="4">
    <source>
        <dbReference type="Google" id="ProtNLM"/>
    </source>
</evidence>
<feature type="chain" id="PRO_5020654926" description="Saposin B-type domain-containing protein" evidence="1">
    <location>
        <begin position="23"/>
        <end position="112"/>
    </location>
</feature>
<dbReference type="EMBL" id="AZBU02000004">
    <property type="protein sequence ID" value="TKR83214.1"/>
    <property type="molecule type" value="Genomic_DNA"/>
</dbReference>
<reference evidence="2 3" key="1">
    <citation type="journal article" date="2015" name="Genome Biol.">
        <title>Comparative genomics of Steinernema reveals deeply conserved gene regulatory networks.</title>
        <authorList>
            <person name="Dillman A.R."/>
            <person name="Macchietto M."/>
            <person name="Porter C.F."/>
            <person name="Rogers A."/>
            <person name="Williams B."/>
            <person name="Antoshechkin I."/>
            <person name="Lee M.M."/>
            <person name="Goodwin Z."/>
            <person name="Lu X."/>
            <person name="Lewis E.E."/>
            <person name="Goodrich-Blair H."/>
            <person name="Stock S.P."/>
            <person name="Adams B.J."/>
            <person name="Sternberg P.W."/>
            <person name="Mortazavi A."/>
        </authorList>
    </citation>
    <scope>NUCLEOTIDE SEQUENCE [LARGE SCALE GENOMIC DNA]</scope>
    <source>
        <strain evidence="2 3">ALL</strain>
    </source>
</reference>
<evidence type="ECO:0000313" key="3">
    <source>
        <dbReference type="Proteomes" id="UP000298663"/>
    </source>
</evidence>